<keyword evidence="3" id="KW-1185">Reference proteome</keyword>
<accession>A0AA88GHF7</accession>
<evidence type="ECO:0000313" key="3">
    <source>
        <dbReference type="Proteomes" id="UP000816034"/>
    </source>
</evidence>
<dbReference type="Proteomes" id="UP000816034">
    <property type="component" value="Unassembled WGS sequence"/>
</dbReference>
<evidence type="ECO:0000313" key="2">
    <source>
        <dbReference type="EMBL" id="KAG2379479.1"/>
    </source>
</evidence>
<reference evidence="2 3" key="1">
    <citation type="journal article" date="2018" name="BMC Genomics">
        <title>The genome of Naegleria lovaniensis, the basis for a comparative approach to unravel pathogenicity factors of the human pathogenic amoeba N. fowleri.</title>
        <authorList>
            <person name="Liechti N."/>
            <person name="Schurch N."/>
            <person name="Bruggmann R."/>
            <person name="Wittwer M."/>
        </authorList>
    </citation>
    <scope>NUCLEOTIDE SEQUENCE [LARGE SCALE GENOMIC DNA]</scope>
    <source>
        <strain evidence="2 3">ATCC 30569</strain>
    </source>
</reference>
<dbReference type="AlphaFoldDB" id="A0AA88GHF7"/>
<gene>
    <name evidence="2" type="ORF">C9374_006596</name>
</gene>
<dbReference type="GeneID" id="68099050"/>
<dbReference type="InterPro" id="IPR006674">
    <property type="entry name" value="HD_domain"/>
</dbReference>
<comment type="caution">
    <text evidence="2">The sequence shown here is derived from an EMBL/GenBank/DDBJ whole genome shotgun (WGS) entry which is preliminary data.</text>
</comment>
<dbReference type="CDD" id="cd00077">
    <property type="entry name" value="HDc"/>
    <property type="match status" value="1"/>
</dbReference>
<dbReference type="InterPro" id="IPR003607">
    <property type="entry name" value="HD/PDEase_dom"/>
</dbReference>
<name>A0AA88GHF7_NAELO</name>
<dbReference type="Pfam" id="PF01966">
    <property type="entry name" value="HD"/>
    <property type="match status" value="1"/>
</dbReference>
<evidence type="ECO:0000259" key="1">
    <source>
        <dbReference type="Pfam" id="PF01966"/>
    </source>
</evidence>
<proteinExistence type="predicted"/>
<organism evidence="2 3">
    <name type="scientific">Naegleria lovaniensis</name>
    <name type="common">Amoeba</name>
    <dbReference type="NCBI Taxonomy" id="51637"/>
    <lineage>
        <taxon>Eukaryota</taxon>
        <taxon>Discoba</taxon>
        <taxon>Heterolobosea</taxon>
        <taxon>Tetramitia</taxon>
        <taxon>Eutetramitia</taxon>
        <taxon>Vahlkampfiidae</taxon>
        <taxon>Naegleria</taxon>
    </lineage>
</organism>
<dbReference type="Gene3D" id="1.10.3210.10">
    <property type="entry name" value="Hypothetical protein af1432"/>
    <property type="match status" value="1"/>
</dbReference>
<dbReference type="EMBL" id="PYSW02000028">
    <property type="protein sequence ID" value="KAG2379479.1"/>
    <property type="molecule type" value="Genomic_DNA"/>
</dbReference>
<feature type="domain" description="HD" evidence="1">
    <location>
        <begin position="35"/>
        <end position="124"/>
    </location>
</feature>
<dbReference type="SUPFAM" id="SSF109604">
    <property type="entry name" value="HD-domain/PDEase-like"/>
    <property type="match status" value="1"/>
</dbReference>
<sequence>MADFEGAYQLVHSQLQALDKNLFYHNIGHTFEDVLPTAIMLAKEEGLNEDDILLVKTAALFHDTGYLDQYPKNEPKGCERVRQYLPQFGYSEDQIEKICKCIMATMVPQNPGDCRLCQILCDADLGHLGTDLYFLKSECLRLELERVHKKPITPRDWHISNLDFLQKHHYFTNAAKKIMQPVKEQNYKLNECLVYGHSNNNK</sequence>
<dbReference type="RefSeq" id="XP_044546741.1">
    <property type="nucleotide sequence ID" value="XM_044696473.1"/>
</dbReference>
<protein>
    <recommendedName>
        <fullName evidence="1">HD domain-containing protein</fullName>
    </recommendedName>
</protein>